<reference evidence="1" key="1">
    <citation type="journal article" date="2015" name="Nature">
        <title>Complex archaea that bridge the gap between prokaryotes and eukaryotes.</title>
        <authorList>
            <person name="Spang A."/>
            <person name="Saw J.H."/>
            <person name="Jorgensen S.L."/>
            <person name="Zaremba-Niedzwiedzka K."/>
            <person name="Martijn J."/>
            <person name="Lind A.E."/>
            <person name="van Eijk R."/>
            <person name="Schleper C."/>
            <person name="Guy L."/>
            <person name="Ettema T.J."/>
        </authorList>
    </citation>
    <scope>NUCLEOTIDE SEQUENCE</scope>
</reference>
<proteinExistence type="predicted"/>
<dbReference type="AlphaFoldDB" id="A0A0F9K986"/>
<gene>
    <name evidence="1" type="ORF">LCGC14_1359080</name>
</gene>
<evidence type="ECO:0000313" key="1">
    <source>
        <dbReference type="EMBL" id="KKM78523.1"/>
    </source>
</evidence>
<sequence>MNKESWQAGEQAWFEYHCFESEYSRDAKLWYHSHQRVVVVREEPSDAWPGSTFAERGEEGQPKCYRILFTDGFQYSAFEDELITTKADFYCDDPPTDGLGVPL</sequence>
<accession>A0A0F9K986</accession>
<dbReference type="EMBL" id="LAZR01008479">
    <property type="protein sequence ID" value="KKM78523.1"/>
    <property type="molecule type" value="Genomic_DNA"/>
</dbReference>
<protein>
    <submittedName>
        <fullName evidence="1">Uncharacterized protein</fullName>
    </submittedName>
</protein>
<name>A0A0F9K986_9ZZZZ</name>
<comment type="caution">
    <text evidence="1">The sequence shown here is derived from an EMBL/GenBank/DDBJ whole genome shotgun (WGS) entry which is preliminary data.</text>
</comment>
<organism evidence="1">
    <name type="scientific">marine sediment metagenome</name>
    <dbReference type="NCBI Taxonomy" id="412755"/>
    <lineage>
        <taxon>unclassified sequences</taxon>
        <taxon>metagenomes</taxon>
        <taxon>ecological metagenomes</taxon>
    </lineage>
</organism>